<evidence type="ECO:0000313" key="2">
    <source>
        <dbReference type="EMBL" id="KAA8895386.1"/>
    </source>
</evidence>
<comment type="caution">
    <text evidence="2">The sequence shown here is derived from an EMBL/GenBank/DDBJ whole genome shotgun (WGS) entry which is preliminary data.</text>
</comment>
<accession>A0A5J5EK87</accession>
<reference evidence="2 3" key="1">
    <citation type="submission" date="2019-09" db="EMBL/GenBank/DDBJ databases">
        <title>Draft genome of the ectomycorrhizal ascomycete Sphaerosporella brunnea.</title>
        <authorList>
            <consortium name="DOE Joint Genome Institute"/>
            <person name="Benucci G.M."/>
            <person name="Marozzi G."/>
            <person name="Antonielli L."/>
            <person name="Sanchez S."/>
            <person name="Marco P."/>
            <person name="Wang X."/>
            <person name="Falini L.B."/>
            <person name="Barry K."/>
            <person name="Haridas S."/>
            <person name="Lipzen A."/>
            <person name="Labutti K."/>
            <person name="Grigoriev I.V."/>
            <person name="Murat C."/>
            <person name="Martin F."/>
            <person name="Albertini E."/>
            <person name="Donnini D."/>
            <person name="Bonito G."/>
        </authorList>
    </citation>
    <scope>NUCLEOTIDE SEQUENCE [LARGE SCALE GENOMIC DNA]</scope>
    <source>
        <strain evidence="2 3">Sb_GMNB300</strain>
    </source>
</reference>
<keyword evidence="3" id="KW-1185">Reference proteome</keyword>
<evidence type="ECO:0000256" key="1">
    <source>
        <dbReference type="SAM" id="MobiDB-lite"/>
    </source>
</evidence>
<name>A0A5J5EK87_9PEZI</name>
<sequence>MDDVYRLPNALLEQIYGRSEPEARWGMILAYFTFCKEPRQCAAAQANGRYNFTFGETDKVWVQRALTLHRDSEYDEGWCANKDGRNHGLVVPGAGGLTRQPQFLPGCVDARTMAAANGAVETQSLLLEYDPQEQPRTASGSKVPSDCSNAKSGRTARQSSYTGSVMTMVCPKRIIDSMVATLNALAVMVGNVEQPVKPEVLGESIKKNTHPHDEQAFK</sequence>
<feature type="compositionally biased region" description="Polar residues" evidence="1">
    <location>
        <begin position="134"/>
        <end position="158"/>
    </location>
</feature>
<proteinExistence type="predicted"/>
<organism evidence="2 3">
    <name type="scientific">Sphaerosporella brunnea</name>
    <dbReference type="NCBI Taxonomy" id="1250544"/>
    <lineage>
        <taxon>Eukaryota</taxon>
        <taxon>Fungi</taxon>
        <taxon>Dikarya</taxon>
        <taxon>Ascomycota</taxon>
        <taxon>Pezizomycotina</taxon>
        <taxon>Pezizomycetes</taxon>
        <taxon>Pezizales</taxon>
        <taxon>Pyronemataceae</taxon>
        <taxon>Sphaerosporella</taxon>
    </lineage>
</organism>
<evidence type="ECO:0000313" key="3">
    <source>
        <dbReference type="Proteomes" id="UP000326924"/>
    </source>
</evidence>
<dbReference type="AlphaFoldDB" id="A0A5J5EK87"/>
<feature type="region of interest" description="Disordered" evidence="1">
    <location>
        <begin position="132"/>
        <end position="158"/>
    </location>
</feature>
<dbReference type="Proteomes" id="UP000326924">
    <property type="component" value="Unassembled WGS sequence"/>
</dbReference>
<dbReference type="EMBL" id="VXIS01000269">
    <property type="protein sequence ID" value="KAA8895386.1"/>
    <property type="molecule type" value="Genomic_DNA"/>
</dbReference>
<dbReference type="InParanoid" id="A0A5J5EK87"/>
<gene>
    <name evidence="2" type="ORF">FN846DRAFT_911834</name>
</gene>
<protein>
    <submittedName>
        <fullName evidence="2">Uncharacterized protein</fullName>
    </submittedName>
</protein>